<evidence type="ECO:0000313" key="2">
    <source>
        <dbReference type="Proteomes" id="UP000192277"/>
    </source>
</evidence>
<reference evidence="1 2" key="1">
    <citation type="submission" date="2016-04" db="EMBL/GenBank/DDBJ databases">
        <authorList>
            <person name="Chen L."/>
            <person name="Zhuang W."/>
            <person name="Wang G."/>
        </authorList>
    </citation>
    <scope>NUCLEOTIDE SEQUENCE [LARGE SCALE GENOMIC DNA]</scope>
    <source>
        <strain evidence="2">GR20</strain>
    </source>
</reference>
<sequence>MGMATGKKILEKLKSNYQLAGTGRFMTFRQVDGGDLNPFLLLIELNNFSAYSQFANLEEELAEIEGNLKIKAIKRVTSETWVYRADMSLFPD</sequence>
<gene>
    <name evidence="1" type="ORF">A4D02_30040</name>
</gene>
<accession>A0ABX3NYF3</accession>
<dbReference type="EMBL" id="LWBO01000011">
    <property type="protein sequence ID" value="OQP49235.1"/>
    <property type="molecule type" value="Genomic_DNA"/>
</dbReference>
<evidence type="ECO:0008006" key="3">
    <source>
        <dbReference type="Google" id="ProtNLM"/>
    </source>
</evidence>
<comment type="caution">
    <text evidence="1">The sequence shown here is derived from an EMBL/GenBank/DDBJ whole genome shotgun (WGS) entry which is preliminary data.</text>
</comment>
<dbReference type="Proteomes" id="UP000192277">
    <property type="component" value="Unassembled WGS sequence"/>
</dbReference>
<proteinExistence type="predicted"/>
<protein>
    <recommendedName>
        <fullName evidence="3">DUF1330 domain-containing protein</fullName>
    </recommendedName>
</protein>
<organism evidence="1 2">
    <name type="scientific">Niastella koreensis</name>
    <dbReference type="NCBI Taxonomy" id="354356"/>
    <lineage>
        <taxon>Bacteria</taxon>
        <taxon>Pseudomonadati</taxon>
        <taxon>Bacteroidota</taxon>
        <taxon>Chitinophagia</taxon>
        <taxon>Chitinophagales</taxon>
        <taxon>Chitinophagaceae</taxon>
        <taxon>Niastella</taxon>
    </lineage>
</organism>
<evidence type="ECO:0000313" key="1">
    <source>
        <dbReference type="EMBL" id="OQP49235.1"/>
    </source>
</evidence>
<name>A0ABX3NYF3_9BACT</name>
<keyword evidence="2" id="KW-1185">Reference proteome</keyword>